<protein>
    <submittedName>
        <fullName evidence="1">Butyrophilin subfamily 1 member A1</fullName>
    </submittedName>
</protein>
<comment type="caution">
    <text evidence="1">The sequence shown here is derived from an EMBL/GenBank/DDBJ whole genome shotgun (WGS) entry which is preliminary data.</text>
</comment>
<gene>
    <name evidence="1" type="ORF">DR999_PMT19023</name>
</gene>
<accession>A0A4D9DP30</accession>
<dbReference type="Proteomes" id="UP000297703">
    <property type="component" value="Unassembled WGS sequence"/>
</dbReference>
<organism evidence="1 2">
    <name type="scientific">Platysternon megacephalum</name>
    <name type="common">big-headed turtle</name>
    <dbReference type="NCBI Taxonomy" id="55544"/>
    <lineage>
        <taxon>Eukaryota</taxon>
        <taxon>Metazoa</taxon>
        <taxon>Chordata</taxon>
        <taxon>Craniata</taxon>
        <taxon>Vertebrata</taxon>
        <taxon>Euteleostomi</taxon>
        <taxon>Archelosauria</taxon>
        <taxon>Testudinata</taxon>
        <taxon>Testudines</taxon>
        <taxon>Cryptodira</taxon>
        <taxon>Durocryptodira</taxon>
        <taxon>Testudinoidea</taxon>
        <taxon>Platysternidae</taxon>
        <taxon>Platysternon</taxon>
    </lineage>
</organism>
<evidence type="ECO:0000313" key="2">
    <source>
        <dbReference type="Proteomes" id="UP000297703"/>
    </source>
</evidence>
<proteinExistence type="predicted"/>
<reference evidence="1 2" key="1">
    <citation type="submission" date="2019-04" db="EMBL/GenBank/DDBJ databases">
        <title>Draft genome of the big-headed turtle Platysternon megacephalum.</title>
        <authorList>
            <person name="Gong S."/>
        </authorList>
    </citation>
    <scope>NUCLEOTIDE SEQUENCE [LARGE SCALE GENOMIC DNA]</scope>
    <source>
        <strain evidence="1">DO16091913</strain>
        <tissue evidence="1">Muscle</tissue>
    </source>
</reference>
<evidence type="ECO:0000313" key="1">
    <source>
        <dbReference type="EMBL" id="TFJ99006.1"/>
    </source>
</evidence>
<name>A0A4D9DP30_9SAUR</name>
<dbReference type="AlphaFoldDB" id="A0A4D9DP30"/>
<sequence length="56" mass="6036">MNAAPCWAETHIDCKRRANPAESHMPSDVNGIGGHKVPFGLSRIPDAFVLSCLGLF</sequence>
<reference evidence="1 2" key="2">
    <citation type="submission" date="2019-04" db="EMBL/GenBank/DDBJ databases">
        <title>The genome sequence of big-headed turtle.</title>
        <authorList>
            <person name="Gong S."/>
        </authorList>
    </citation>
    <scope>NUCLEOTIDE SEQUENCE [LARGE SCALE GENOMIC DNA]</scope>
    <source>
        <strain evidence="1">DO16091913</strain>
        <tissue evidence="1">Muscle</tissue>
    </source>
</reference>
<keyword evidence="2" id="KW-1185">Reference proteome</keyword>
<dbReference type="EMBL" id="QXTE01000355">
    <property type="protein sequence ID" value="TFJ99006.1"/>
    <property type="molecule type" value="Genomic_DNA"/>
</dbReference>